<dbReference type="Proteomes" id="UP001163846">
    <property type="component" value="Unassembled WGS sequence"/>
</dbReference>
<name>A0AA38PCY5_9AGAR</name>
<dbReference type="AlphaFoldDB" id="A0AA38PCY5"/>
<evidence type="ECO:0000313" key="2">
    <source>
        <dbReference type="Proteomes" id="UP001163846"/>
    </source>
</evidence>
<accession>A0AA38PCY5</accession>
<keyword evidence="2" id="KW-1185">Reference proteome</keyword>
<organism evidence="1 2">
    <name type="scientific">Lentinula raphanica</name>
    <dbReference type="NCBI Taxonomy" id="153919"/>
    <lineage>
        <taxon>Eukaryota</taxon>
        <taxon>Fungi</taxon>
        <taxon>Dikarya</taxon>
        <taxon>Basidiomycota</taxon>
        <taxon>Agaricomycotina</taxon>
        <taxon>Agaricomycetes</taxon>
        <taxon>Agaricomycetidae</taxon>
        <taxon>Agaricales</taxon>
        <taxon>Marasmiineae</taxon>
        <taxon>Omphalotaceae</taxon>
        <taxon>Lentinula</taxon>
    </lineage>
</organism>
<comment type="caution">
    <text evidence="1">The sequence shown here is derived from an EMBL/GenBank/DDBJ whole genome shotgun (WGS) entry which is preliminary data.</text>
</comment>
<reference evidence="1" key="1">
    <citation type="submission" date="2022-08" db="EMBL/GenBank/DDBJ databases">
        <authorList>
            <consortium name="DOE Joint Genome Institute"/>
            <person name="Min B."/>
            <person name="Riley R."/>
            <person name="Sierra-Patev S."/>
            <person name="Naranjo-Ortiz M."/>
            <person name="Looney B."/>
            <person name="Konkel Z."/>
            <person name="Slot J.C."/>
            <person name="Sakamoto Y."/>
            <person name="Steenwyk J.L."/>
            <person name="Rokas A."/>
            <person name="Carro J."/>
            <person name="Camarero S."/>
            <person name="Ferreira P."/>
            <person name="Molpeceres G."/>
            <person name="Ruiz-Duenas F.J."/>
            <person name="Serrano A."/>
            <person name="Henrissat B."/>
            <person name="Drula E."/>
            <person name="Hughes K.W."/>
            <person name="Mata J.L."/>
            <person name="Ishikawa N.K."/>
            <person name="Vargas-Isla R."/>
            <person name="Ushijima S."/>
            <person name="Smith C.A."/>
            <person name="Ahrendt S."/>
            <person name="Andreopoulos W."/>
            <person name="He G."/>
            <person name="Labutti K."/>
            <person name="Lipzen A."/>
            <person name="Ng V."/>
            <person name="Sandor L."/>
            <person name="Barry K."/>
            <person name="Martinez A.T."/>
            <person name="Xiao Y."/>
            <person name="Gibbons J.G."/>
            <person name="Terashima K."/>
            <person name="Hibbett D.S."/>
            <person name="Grigoriev I.V."/>
        </authorList>
    </citation>
    <scope>NUCLEOTIDE SEQUENCE</scope>
    <source>
        <strain evidence="1">TFB9207</strain>
    </source>
</reference>
<dbReference type="EMBL" id="MU806078">
    <property type="protein sequence ID" value="KAJ3840461.1"/>
    <property type="molecule type" value="Genomic_DNA"/>
</dbReference>
<gene>
    <name evidence="1" type="ORF">F5878DRAFT_613094</name>
</gene>
<evidence type="ECO:0000313" key="1">
    <source>
        <dbReference type="EMBL" id="KAJ3840461.1"/>
    </source>
</evidence>
<proteinExistence type="predicted"/>
<sequence>MGKMRKCVKASTAAAQETWNTCRESHAVPHSIKLVEYPDTGRLKTGLACLFIGPNPYCFKQETARNKRGMRPKWIGQVKIGERPDIFLQSKMPMEDITTWVQDLKQQLGNVVWHREDKLKYLHHWAYLHKLMTVLHTTPPGWNEPLISDYTWNEWLEELEKRVGMLETQKKTKRIRYYNSKERKQAASLKG</sequence>
<protein>
    <submittedName>
        <fullName evidence="1">Uncharacterized protein</fullName>
    </submittedName>
</protein>